<proteinExistence type="predicted"/>
<reference evidence="1 2" key="1">
    <citation type="submission" date="2020-05" db="EMBL/GenBank/DDBJ databases">
        <title>Identification and distribution of gene clusters putatively required for synthesis of sphingolipid metabolism inhibitors in phylogenetically diverse species of the filamentous fungus Fusarium.</title>
        <authorList>
            <person name="Kim H.-S."/>
            <person name="Busman M."/>
            <person name="Brown D.W."/>
            <person name="Divon H."/>
            <person name="Uhlig S."/>
            <person name="Proctor R.H."/>
        </authorList>
    </citation>
    <scope>NUCLEOTIDE SEQUENCE [LARGE SCALE GENOMIC DNA]</scope>
    <source>
        <strain evidence="1 2">NRRL 66243</strain>
    </source>
</reference>
<evidence type="ECO:0000313" key="2">
    <source>
        <dbReference type="Proteomes" id="UP000530670"/>
    </source>
</evidence>
<dbReference type="Gene3D" id="1.10.1280.10">
    <property type="entry name" value="Di-copper center containing domain from catechol oxidase"/>
    <property type="match status" value="1"/>
</dbReference>
<keyword evidence="1" id="KW-0503">Monooxygenase</keyword>
<keyword evidence="2" id="KW-1185">Reference proteome</keyword>
<dbReference type="GeneID" id="59306011"/>
<comment type="caution">
    <text evidence="1">The sequence shown here is derived from an EMBL/GenBank/DDBJ whole genome shotgun (WGS) entry which is preliminary data.</text>
</comment>
<dbReference type="AlphaFoldDB" id="A0A8H5RIB2"/>
<keyword evidence="1" id="KW-0560">Oxidoreductase</keyword>
<dbReference type="Proteomes" id="UP000530670">
    <property type="component" value="Unassembled WGS sequence"/>
</dbReference>
<protein>
    <submittedName>
        <fullName evidence="1">Tyrosinase (Monophenol monooxygenase)</fullName>
    </submittedName>
</protein>
<dbReference type="OrthoDB" id="6132182at2759"/>
<organism evidence="1 2">
    <name type="scientific">Fusarium tjaetaba</name>
    <dbReference type="NCBI Taxonomy" id="1567544"/>
    <lineage>
        <taxon>Eukaryota</taxon>
        <taxon>Fungi</taxon>
        <taxon>Dikarya</taxon>
        <taxon>Ascomycota</taxon>
        <taxon>Pezizomycotina</taxon>
        <taxon>Sordariomycetes</taxon>
        <taxon>Hypocreomycetidae</taxon>
        <taxon>Hypocreales</taxon>
        <taxon>Nectriaceae</taxon>
        <taxon>Fusarium</taxon>
        <taxon>Fusarium fujikuroi species complex</taxon>
    </lineage>
</organism>
<dbReference type="RefSeq" id="XP_037205802.1">
    <property type="nucleotide sequence ID" value="XM_037353741.1"/>
</dbReference>
<sequence length="98" mass="11041">MDNINNSHKEGAVIGLREVAGVVERLDIDVMLMTQPDTFNLFLIALMELQAMKEKNKEITWTPDPGYSFTSNDIMSWYQIAGIHGLPAEDWAGEKDRG</sequence>
<dbReference type="InterPro" id="IPR008922">
    <property type="entry name" value="Di-copper_centre_dom_sf"/>
</dbReference>
<evidence type="ECO:0000313" key="1">
    <source>
        <dbReference type="EMBL" id="KAF5633638.1"/>
    </source>
</evidence>
<dbReference type="EMBL" id="JAAQRI010000140">
    <property type="protein sequence ID" value="KAF5633638.1"/>
    <property type="molecule type" value="Genomic_DNA"/>
</dbReference>
<accession>A0A8H5RIB2</accession>
<gene>
    <name evidence="1" type="ORF">FTJAE_7063</name>
</gene>
<name>A0A8H5RIB2_9HYPO</name>
<dbReference type="GO" id="GO:0004497">
    <property type="term" value="F:monooxygenase activity"/>
    <property type="evidence" value="ECO:0007669"/>
    <property type="project" value="UniProtKB-KW"/>
</dbReference>